<dbReference type="PROSITE" id="PS50075">
    <property type="entry name" value="CARRIER"/>
    <property type="match status" value="1"/>
</dbReference>
<proteinExistence type="predicted"/>
<dbReference type="Gene3D" id="3.30.559.30">
    <property type="entry name" value="Nonribosomal peptide synthetase, condensation domain"/>
    <property type="match status" value="1"/>
</dbReference>
<dbReference type="SMART" id="SM00823">
    <property type="entry name" value="PKS_PP"/>
    <property type="match status" value="1"/>
</dbReference>
<dbReference type="InterPro" id="IPR023213">
    <property type="entry name" value="CAT-like_dom_sf"/>
</dbReference>
<dbReference type="GO" id="GO:0031177">
    <property type="term" value="F:phosphopantetheine binding"/>
    <property type="evidence" value="ECO:0007669"/>
    <property type="project" value="InterPro"/>
</dbReference>
<reference evidence="6" key="2">
    <citation type="submission" date="2015-03" db="EMBL/GenBank/DDBJ databases">
        <title>Genome sequence of Azospirillum thiophilum strain DSM 21654T.</title>
        <authorList>
            <person name="Kwak Y."/>
            <person name="Shin J.-H."/>
        </authorList>
    </citation>
    <scope>NUCLEOTIDE SEQUENCE [LARGE SCALE GENOMIC DNA]</scope>
    <source>
        <strain evidence="6">DSM 15199</strain>
    </source>
</reference>
<gene>
    <name evidence="5" type="ORF">VY86_09195</name>
</gene>
<reference evidence="5 6" key="1">
    <citation type="journal article" date="2015" name="J. Biotechnol.">
        <title>Complete genome sequence of Photorhabdus temperata subsp. thracensis 39-8(T), an entomopathogenic bacterium for the improved commercial bioinsecticide.</title>
        <authorList>
            <person name="Kwak Y."/>
            <person name="Shin J.H."/>
        </authorList>
    </citation>
    <scope>NUCLEOTIDE SEQUENCE [LARGE SCALE GENOMIC DNA]</scope>
    <source>
        <strain evidence="5 6">DSM 15199</strain>
    </source>
</reference>
<evidence type="ECO:0000313" key="5">
    <source>
        <dbReference type="EMBL" id="AKH63490.1"/>
    </source>
</evidence>
<dbReference type="Gene3D" id="3.30.559.10">
    <property type="entry name" value="Chloramphenicol acetyltransferase-like domain"/>
    <property type="match status" value="1"/>
</dbReference>
<dbReference type="SUPFAM" id="SSF47336">
    <property type="entry name" value="ACP-like"/>
    <property type="match status" value="1"/>
</dbReference>
<accession>A0A0F7LLN5</accession>
<organism evidence="5 6">
    <name type="scientific">Photorhabdus thracensis</name>
    <dbReference type="NCBI Taxonomy" id="230089"/>
    <lineage>
        <taxon>Bacteria</taxon>
        <taxon>Pseudomonadati</taxon>
        <taxon>Pseudomonadota</taxon>
        <taxon>Gammaproteobacteria</taxon>
        <taxon>Enterobacterales</taxon>
        <taxon>Morganellaceae</taxon>
        <taxon>Photorhabdus</taxon>
    </lineage>
</organism>
<dbReference type="AlphaFoldDB" id="A0A0F7LLN5"/>
<comment type="cofactor">
    <cofactor evidence="1">
        <name>pantetheine 4'-phosphate</name>
        <dbReference type="ChEBI" id="CHEBI:47942"/>
    </cofactor>
</comment>
<dbReference type="Proteomes" id="UP000034866">
    <property type="component" value="Chromosome"/>
</dbReference>
<dbReference type="InterPro" id="IPR036736">
    <property type="entry name" value="ACP-like_sf"/>
</dbReference>
<dbReference type="Gene3D" id="1.10.1200.10">
    <property type="entry name" value="ACP-like"/>
    <property type="match status" value="1"/>
</dbReference>
<keyword evidence="2" id="KW-0596">Phosphopantetheine</keyword>
<dbReference type="InterPro" id="IPR006162">
    <property type="entry name" value="Ppantetheine_attach_site"/>
</dbReference>
<dbReference type="GO" id="GO:0003824">
    <property type="term" value="F:catalytic activity"/>
    <property type="evidence" value="ECO:0007669"/>
    <property type="project" value="InterPro"/>
</dbReference>
<dbReference type="SUPFAM" id="SSF52777">
    <property type="entry name" value="CoA-dependent acyltransferases"/>
    <property type="match status" value="2"/>
</dbReference>
<dbReference type="PROSITE" id="PS00012">
    <property type="entry name" value="PHOSPHOPANTETHEINE"/>
    <property type="match status" value="1"/>
</dbReference>
<evidence type="ECO:0000256" key="1">
    <source>
        <dbReference type="ARBA" id="ARBA00001957"/>
    </source>
</evidence>
<dbReference type="PANTHER" id="PTHR45527:SF1">
    <property type="entry name" value="FATTY ACID SYNTHASE"/>
    <property type="match status" value="1"/>
</dbReference>
<evidence type="ECO:0000256" key="2">
    <source>
        <dbReference type="ARBA" id="ARBA00022450"/>
    </source>
</evidence>
<dbReference type="EMBL" id="CP011104">
    <property type="protein sequence ID" value="AKH63490.1"/>
    <property type="molecule type" value="Genomic_DNA"/>
</dbReference>
<dbReference type="GO" id="GO:0005737">
    <property type="term" value="C:cytoplasm"/>
    <property type="evidence" value="ECO:0007669"/>
    <property type="project" value="TreeGrafter"/>
</dbReference>
<dbReference type="KEGG" id="ptt:VY86_09195"/>
<dbReference type="GO" id="GO:0043041">
    <property type="term" value="P:amino acid activation for nonribosomal peptide biosynthetic process"/>
    <property type="evidence" value="ECO:0007669"/>
    <property type="project" value="TreeGrafter"/>
</dbReference>
<evidence type="ECO:0000259" key="4">
    <source>
        <dbReference type="PROSITE" id="PS50075"/>
    </source>
</evidence>
<dbReference type="Pfam" id="PF00668">
    <property type="entry name" value="Condensation"/>
    <property type="match status" value="1"/>
</dbReference>
<dbReference type="PANTHER" id="PTHR45527">
    <property type="entry name" value="NONRIBOSOMAL PEPTIDE SYNTHETASE"/>
    <property type="match status" value="1"/>
</dbReference>
<keyword evidence="3" id="KW-0597">Phosphoprotein</keyword>
<feature type="domain" description="Carrier" evidence="4">
    <location>
        <begin position="5"/>
        <end position="79"/>
    </location>
</feature>
<dbReference type="GO" id="GO:0044550">
    <property type="term" value="P:secondary metabolite biosynthetic process"/>
    <property type="evidence" value="ECO:0007669"/>
    <property type="project" value="TreeGrafter"/>
</dbReference>
<dbReference type="PATRIC" id="fig|230089.6.peg.2039"/>
<dbReference type="InterPro" id="IPR009081">
    <property type="entry name" value="PP-bd_ACP"/>
</dbReference>
<name>A0A0F7LLN5_9GAMM</name>
<dbReference type="STRING" id="230089.VY86_09195"/>
<dbReference type="InterPro" id="IPR001242">
    <property type="entry name" value="Condensation_dom"/>
</dbReference>
<keyword evidence="6" id="KW-1185">Reference proteome</keyword>
<dbReference type="Pfam" id="PF00550">
    <property type="entry name" value="PP-binding"/>
    <property type="match status" value="1"/>
</dbReference>
<evidence type="ECO:0000313" key="6">
    <source>
        <dbReference type="Proteomes" id="UP000034866"/>
    </source>
</evidence>
<dbReference type="InterPro" id="IPR020806">
    <property type="entry name" value="PKS_PP-bd"/>
</dbReference>
<evidence type="ECO:0000256" key="3">
    <source>
        <dbReference type="ARBA" id="ARBA00022553"/>
    </source>
</evidence>
<dbReference type="FunFam" id="1.10.1200.10:FF:000005">
    <property type="entry name" value="Nonribosomal peptide synthetase 1"/>
    <property type="match status" value="1"/>
</dbReference>
<protein>
    <recommendedName>
        <fullName evidence="4">Carrier domain-containing protein</fullName>
    </recommendedName>
</protein>
<sequence>MIYEAPQGEAEIALATLWGELLGIELISRHDSFFALGGHSLLGVRMIERLRHQGLTLAARDLFQSPVLSALAQTLGRHQAVRIPANIITPTTTALTPPMLPLIDLTQADIDRIVELVPDGVANIQDIYALSPLQDGILFHHVLEKEGDPYLLLYPVVFTDRSLLDRYLAVVQQVVDRHDILRTAFIWEGLSVPAQVVWRRAQLPVTELTLDPADGSVIDQLTRRFDSSHHRLDLSQAPLLHFVIAQETDGRWFLLELQHHLIGDHETMEVMHYEVQAYFAGQEDCLPTPVPFRNLVAEARLGVSQAAHTRFFTDMLAAVDEPTLLFGLADVHRDGSQKAESHRMLAPELNDRLRNQARRLNVSLATLCHLAWAQVLSRTCGACRQVKALTVTWDCLSIPCRCGWIWMILRYGIVCERYICNWPGYWSMSIPL</sequence>